<comment type="caution">
    <text evidence="1">The sequence shown here is derived from an EMBL/GenBank/DDBJ whole genome shotgun (WGS) entry which is preliminary data.</text>
</comment>
<dbReference type="EMBL" id="JBCEZU010000023">
    <property type="protein sequence ID" value="KAK9539456.1"/>
    <property type="molecule type" value="Genomic_DNA"/>
</dbReference>
<dbReference type="AlphaFoldDB" id="A0AAW1FZD8"/>
<evidence type="ECO:0000313" key="1">
    <source>
        <dbReference type="EMBL" id="KAK9539456.1"/>
    </source>
</evidence>
<reference evidence="1 2" key="1">
    <citation type="journal article" date="2024" name="Genome Biol. Evol.">
        <title>Chromosome-level genome assembly of the viviparous eelpout Zoarces viviparus.</title>
        <authorList>
            <person name="Fuhrmann N."/>
            <person name="Brasseur M.V."/>
            <person name="Bakowski C.E."/>
            <person name="Podsiadlowski L."/>
            <person name="Prost S."/>
            <person name="Krehenwinkel H."/>
            <person name="Mayer C."/>
        </authorList>
    </citation>
    <scope>NUCLEOTIDE SEQUENCE [LARGE SCALE GENOMIC DNA]</scope>
    <source>
        <strain evidence="1">NO-MEL_2022_Ind0_liver</strain>
    </source>
</reference>
<evidence type="ECO:0000313" key="2">
    <source>
        <dbReference type="Proteomes" id="UP001488805"/>
    </source>
</evidence>
<dbReference type="Proteomes" id="UP001488805">
    <property type="component" value="Unassembled WGS sequence"/>
</dbReference>
<proteinExistence type="predicted"/>
<accession>A0AAW1FZD8</accession>
<gene>
    <name evidence="1" type="ORF">VZT92_004563</name>
</gene>
<organism evidence="1 2">
    <name type="scientific">Zoarces viviparus</name>
    <name type="common">Viviparous eelpout</name>
    <name type="synonym">Blennius viviparus</name>
    <dbReference type="NCBI Taxonomy" id="48416"/>
    <lineage>
        <taxon>Eukaryota</taxon>
        <taxon>Metazoa</taxon>
        <taxon>Chordata</taxon>
        <taxon>Craniata</taxon>
        <taxon>Vertebrata</taxon>
        <taxon>Euteleostomi</taxon>
        <taxon>Actinopterygii</taxon>
        <taxon>Neopterygii</taxon>
        <taxon>Teleostei</taxon>
        <taxon>Neoteleostei</taxon>
        <taxon>Acanthomorphata</taxon>
        <taxon>Eupercaria</taxon>
        <taxon>Perciformes</taxon>
        <taxon>Cottioidei</taxon>
        <taxon>Zoarcales</taxon>
        <taxon>Zoarcidae</taxon>
        <taxon>Zoarcinae</taxon>
        <taxon>Zoarces</taxon>
    </lineage>
</organism>
<keyword evidence="2" id="KW-1185">Reference proteome</keyword>
<name>A0AAW1FZD8_ZOAVI</name>
<protein>
    <submittedName>
        <fullName evidence="1">Uncharacterized protein</fullName>
    </submittedName>
</protein>
<sequence length="222" mass="25270">MDRLISLKYAAKPALLPPNVSPRYGRIPALLPTPNVSPRYGPRPALLPTPNVSPRYGPRPALLPTPNVSPRYGWRPALPTIEERDEARVDPLPALTVEPEQQCEGINNLEDLKGPQTKKKRWGFSFFTKKKQNSNKTGCWTVQKRDEARADPRPAPNVEPERQCEGINNLEDLKGPQTKKKMWGFSFFTKKKQENSNKTGCWSWLRCNKRARESNLEESVVQ</sequence>